<reference evidence="2 3" key="1">
    <citation type="journal article" date="2018" name="Evol. Lett.">
        <title>Horizontal gene cluster transfer increased hallucinogenic mushroom diversity.</title>
        <authorList>
            <person name="Reynolds H.T."/>
            <person name="Vijayakumar V."/>
            <person name="Gluck-Thaler E."/>
            <person name="Korotkin H.B."/>
            <person name="Matheny P.B."/>
            <person name="Slot J.C."/>
        </authorList>
    </citation>
    <scope>NUCLEOTIDE SEQUENCE [LARGE SCALE GENOMIC DNA]</scope>
    <source>
        <strain evidence="2 3">SRW20</strain>
    </source>
</reference>
<organism evidence="2 3">
    <name type="scientific">Gymnopilus dilepis</name>
    <dbReference type="NCBI Taxonomy" id="231916"/>
    <lineage>
        <taxon>Eukaryota</taxon>
        <taxon>Fungi</taxon>
        <taxon>Dikarya</taxon>
        <taxon>Basidiomycota</taxon>
        <taxon>Agaricomycotina</taxon>
        <taxon>Agaricomycetes</taxon>
        <taxon>Agaricomycetidae</taxon>
        <taxon>Agaricales</taxon>
        <taxon>Agaricineae</taxon>
        <taxon>Hymenogastraceae</taxon>
        <taxon>Gymnopilus</taxon>
    </lineage>
</organism>
<dbReference type="InParanoid" id="A0A409YRR2"/>
<proteinExistence type="predicted"/>
<evidence type="ECO:0000313" key="2">
    <source>
        <dbReference type="EMBL" id="PPR05705.1"/>
    </source>
</evidence>
<accession>A0A409YRR2</accession>
<sequence length="219" mass="24772">MTEYDYSPEAYERYMATQNRIANWVNQTEQHRSQFEHAVQSSPLESSSMGRAHMSYDHHRSKRSPPPPSLTRHYPQQFAHVQQPRQIFVPSPGSDSSDEYGEGPGPMPLPATGMMLPPQAPVYQPMGQPMLSPPPVVIPPTYMTSSNHKSSHHRHRSSRSHSRSHSHHTPAYYGMVSPPVSPGYQYAYQPMVTGAHPGYVMMPQHYPSNGRHVPLMYLS</sequence>
<evidence type="ECO:0000313" key="3">
    <source>
        <dbReference type="Proteomes" id="UP000284706"/>
    </source>
</evidence>
<dbReference type="Proteomes" id="UP000284706">
    <property type="component" value="Unassembled WGS sequence"/>
</dbReference>
<feature type="compositionally biased region" description="Polar residues" evidence="1">
    <location>
        <begin position="39"/>
        <end position="49"/>
    </location>
</feature>
<feature type="region of interest" description="Disordered" evidence="1">
    <location>
        <begin position="143"/>
        <end position="174"/>
    </location>
</feature>
<name>A0A409YRR2_9AGAR</name>
<evidence type="ECO:0000256" key="1">
    <source>
        <dbReference type="SAM" id="MobiDB-lite"/>
    </source>
</evidence>
<dbReference type="EMBL" id="NHYE01000443">
    <property type="protein sequence ID" value="PPR05705.1"/>
    <property type="molecule type" value="Genomic_DNA"/>
</dbReference>
<feature type="region of interest" description="Disordered" evidence="1">
    <location>
        <begin position="87"/>
        <end position="112"/>
    </location>
</feature>
<gene>
    <name evidence="2" type="ORF">CVT26_008946</name>
</gene>
<feature type="region of interest" description="Disordered" evidence="1">
    <location>
        <begin position="30"/>
        <end position="73"/>
    </location>
</feature>
<protein>
    <submittedName>
        <fullName evidence="2">Uncharacterized protein</fullName>
    </submittedName>
</protein>
<keyword evidence="3" id="KW-1185">Reference proteome</keyword>
<comment type="caution">
    <text evidence="2">The sequence shown here is derived from an EMBL/GenBank/DDBJ whole genome shotgun (WGS) entry which is preliminary data.</text>
</comment>
<dbReference type="OrthoDB" id="2976199at2759"/>
<dbReference type="AlphaFoldDB" id="A0A409YRR2"/>
<feature type="compositionally biased region" description="Basic residues" evidence="1">
    <location>
        <begin position="149"/>
        <end position="168"/>
    </location>
</feature>